<evidence type="ECO:0000313" key="2">
    <source>
        <dbReference type="Proteomes" id="UP000035368"/>
    </source>
</evidence>
<dbReference type="EMBL" id="CP011541">
    <property type="protein sequence ID" value="AKK03375.1"/>
    <property type="molecule type" value="Genomic_DNA"/>
</dbReference>
<organism evidence="1 2">
    <name type="scientific">Corynebacterium epidermidicanis</name>
    <dbReference type="NCBI Taxonomy" id="1050174"/>
    <lineage>
        <taxon>Bacteria</taxon>
        <taxon>Bacillati</taxon>
        <taxon>Actinomycetota</taxon>
        <taxon>Actinomycetes</taxon>
        <taxon>Mycobacteriales</taxon>
        <taxon>Corynebacteriaceae</taxon>
        <taxon>Corynebacterium</taxon>
    </lineage>
</organism>
<reference evidence="1 2" key="1">
    <citation type="submission" date="2015-05" db="EMBL/GenBank/DDBJ databases">
        <title>Complete genome sequence of Corynebacterium epidermidicanis DSM 45586, isolated from the skin of a dog suffering from pruritus.</title>
        <authorList>
            <person name="Ruckert C."/>
            <person name="Albersmeier A."/>
            <person name="Winkler A."/>
            <person name="Tauch A."/>
        </authorList>
    </citation>
    <scope>NUCLEOTIDE SEQUENCE [LARGE SCALE GENOMIC DNA]</scope>
    <source>
        <strain evidence="1 2">DSM 45586</strain>
    </source>
</reference>
<accession>A0A0G3GS31</accession>
<dbReference type="Proteomes" id="UP000035368">
    <property type="component" value="Chromosome"/>
</dbReference>
<dbReference type="KEGG" id="cei:CEPID_07625"/>
<gene>
    <name evidence="1" type="ORF">CEPID_07625</name>
</gene>
<name>A0A0G3GS31_9CORY</name>
<evidence type="ECO:0000313" key="1">
    <source>
        <dbReference type="EMBL" id="AKK03375.1"/>
    </source>
</evidence>
<sequence length="126" mass="14094">MRHLGHLNPHDHVHHRQRAMASDLVSERYLASWLETDDVHRLDALEIRPALDVGHLAPGVHPDEAHLDLGVHLDEGHLGLDEGRRHPGVVHPDLVEVLPHLGAELGAPKIQWKTGCSLRVERVRLA</sequence>
<proteinExistence type="predicted"/>
<dbReference type="AlphaFoldDB" id="A0A0G3GS31"/>
<protein>
    <submittedName>
        <fullName evidence="1">Uncharacterized protein</fullName>
    </submittedName>
</protein>
<keyword evidence="2" id="KW-1185">Reference proteome</keyword>